<dbReference type="Proteomes" id="UP001147830">
    <property type="component" value="Unassembled WGS sequence"/>
</dbReference>
<keyword evidence="2" id="KW-1185">Reference proteome</keyword>
<gene>
    <name evidence="1" type="ORF">NYR02_06155</name>
</gene>
<sequence length="134" mass="15727">MFRPKNITIPLSLMIFLSACTEEIAGDVKLTDFQTIPSQILVCAETHRQYGEMFEAAIEYKLDDLDFLEQHAEKNKQYAKVFYRIFDGYDQIERENAEEETEEYTSMIKKRRPEEIAAMSQNCLWLLIETTPSQ</sequence>
<dbReference type="RefSeq" id="WP_260975499.1">
    <property type="nucleotide sequence ID" value="NZ_JAOANI010000014.1"/>
</dbReference>
<accession>A0A9X2WEH3</accession>
<dbReference type="EMBL" id="JAOANI010000014">
    <property type="protein sequence ID" value="MCT7358600.1"/>
    <property type="molecule type" value="Genomic_DNA"/>
</dbReference>
<dbReference type="PROSITE" id="PS51257">
    <property type="entry name" value="PROKAR_LIPOPROTEIN"/>
    <property type="match status" value="1"/>
</dbReference>
<dbReference type="AlphaFoldDB" id="A0A9X2WEH3"/>
<reference evidence="1" key="1">
    <citation type="journal article" date="2022" name="Front. Microbiol.">
        <title>Genome-based taxonomic rearrangement of Oceanobacter-related bacteria including the description of Thalassolituus hydrocarbonoclasticus sp. nov. and Thalassolituus pacificus sp. nov. and emended description of the genus Thalassolituus.</title>
        <authorList>
            <person name="Dong C."/>
            <person name="Wei L."/>
            <person name="Wang J."/>
            <person name="Lai Q."/>
            <person name="Huang Z."/>
            <person name="Shao Z."/>
        </authorList>
    </citation>
    <scope>NUCLEOTIDE SEQUENCE</scope>
    <source>
        <strain evidence="1">59MF3M-4</strain>
    </source>
</reference>
<reference evidence="1" key="2">
    <citation type="submission" date="2022-08" db="EMBL/GenBank/DDBJ databases">
        <authorList>
            <person name="Dong C."/>
        </authorList>
    </citation>
    <scope>NUCLEOTIDE SEQUENCE</scope>
    <source>
        <strain evidence="1">59MF3M-4</strain>
    </source>
</reference>
<protein>
    <submittedName>
        <fullName evidence="1">Uncharacterized protein</fullName>
    </submittedName>
</protein>
<proteinExistence type="predicted"/>
<comment type="caution">
    <text evidence="1">The sequence shown here is derived from an EMBL/GenBank/DDBJ whole genome shotgun (WGS) entry which is preliminary data.</text>
</comment>
<evidence type="ECO:0000313" key="2">
    <source>
        <dbReference type="Proteomes" id="UP001147830"/>
    </source>
</evidence>
<name>A0A9X2WEH3_9GAMM</name>
<organism evidence="1 2">
    <name type="scientific">Thalassolituus pacificus</name>
    <dbReference type="NCBI Taxonomy" id="2975440"/>
    <lineage>
        <taxon>Bacteria</taxon>
        <taxon>Pseudomonadati</taxon>
        <taxon>Pseudomonadota</taxon>
        <taxon>Gammaproteobacteria</taxon>
        <taxon>Oceanospirillales</taxon>
        <taxon>Oceanospirillaceae</taxon>
        <taxon>Thalassolituus</taxon>
    </lineage>
</organism>
<evidence type="ECO:0000313" key="1">
    <source>
        <dbReference type="EMBL" id="MCT7358600.1"/>
    </source>
</evidence>